<reference evidence="1" key="1">
    <citation type="submission" date="2021-01" db="EMBL/GenBank/DDBJ databases">
        <title>Whole genome shotgun sequence of Actinoplanes tereljensis NBRC 105297.</title>
        <authorList>
            <person name="Komaki H."/>
            <person name="Tamura T."/>
        </authorList>
    </citation>
    <scope>NUCLEOTIDE SEQUENCE</scope>
    <source>
        <strain evidence="1">NBRC 105297</strain>
    </source>
</reference>
<dbReference type="AlphaFoldDB" id="A0A919NIA5"/>
<dbReference type="Proteomes" id="UP000623608">
    <property type="component" value="Unassembled WGS sequence"/>
</dbReference>
<evidence type="ECO:0000313" key="2">
    <source>
        <dbReference type="Proteomes" id="UP000623608"/>
    </source>
</evidence>
<comment type="caution">
    <text evidence="1">The sequence shown here is derived from an EMBL/GenBank/DDBJ whole genome shotgun (WGS) entry which is preliminary data.</text>
</comment>
<proteinExistence type="predicted"/>
<dbReference type="EMBL" id="BOMY01000012">
    <property type="protein sequence ID" value="GIF18983.1"/>
    <property type="molecule type" value="Genomic_DNA"/>
</dbReference>
<organism evidence="1 2">
    <name type="scientific">Paractinoplanes tereljensis</name>
    <dbReference type="NCBI Taxonomy" id="571912"/>
    <lineage>
        <taxon>Bacteria</taxon>
        <taxon>Bacillati</taxon>
        <taxon>Actinomycetota</taxon>
        <taxon>Actinomycetes</taxon>
        <taxon>Micromonosporales</taxon>
        <taxon>Micromonosporaceae</taxon>
        <taxon>Paractinoplanes</taxon>
    </lineage>
</organism>
<accession>A0A919NIA5</accession>
<dbReference type="RefSeq" id="WP_203801830.1">
    <property type="nucleotide sequence ID" value="NZ_BOMY01000012.1"/>
</dbReference>
<protein>
    <submittedName>
        <fullName evidence="1">Uncharacterized protein</fullName>
    </submittedName>
</protein>
<gene>
    <name evidence="1" type="ORF">Ate02nite_17130</name>
</gene>
<evidence type="ECO:0000313" key="1">
    <source>
        <dbReference type="EMBL" id="GIF18983.1"/>
    </source>
</evidence>
<sequence>MTYLSATTTLREPVKTLREKGADSFHAALAAVLANGLDAALEAGDHAKAITFINRGFAEGSPQIGCDLLCRAIAVVGAARTWTVQLAPVTQVPRQSTGS</sequence>
<keyword evidence="2" id="KW-1185">Reference proteome</keyword>
<name>A0A919NIA5_9ACTN</name>